<proteinExistence type="predicted"/>
<accession>X1C4D1</accession>
<dbReference type="AlphaFoldDB" id="X1C4D1"/>
<evidence type="ECO:0000313" key="1">
    <source>
        <dbReference type="EMBL" id="GAG88212.1"/>
    </source>
</evidence>
<comment type="caution">
    <text evidence="1">The sequence shown here is derived from an EMBL/GenBank/DDBJ whole genome shotgun (WGS) entry which is preliminary data.</text>
</comment>
<dbReference type="EMBL" id="BART01013031">
    <property type="protein sequence ID" value="GAG88212.1"/>
    <property type="molecule type" value="Genomic_DNA"/>
</dbReference>
<protein>
    <submittedName>
        <fullName evidence="1">Uncharacterized protein</fullName>
    </submittedName>
</protein>
<name>X1C4D1_9ZZZZ</name>
<reference evidence="1" key="1">
    <citation type="journal article" date="2014" name="Front. Microbiol.">
        <title>High frequency of phylogenetically diverse reductive dehalogenase-homologous genes in deep subseafloor sedimentary metagenomes.</title>
        <authorList>
            <person name="Kawai M."/>
            <person name="Futagami T."/>
            <person name="Toyoda A."/>
            <person name="Takaki Y."/>
            <person name="Nishi S."/>
            <person name="Hori S."/>
            <person name="Arai W."/>
            <person name="Tsubouchi T."/>
            <person name="Morono Y."/>
            <person name="Uchiyama I."/>
            <person name="Ito T."/>
            <person name="Fujiyama A."/>
            <person name="Inagaki F."/>
            <person name="Takami H."/>
        </authorList>
    </citation>
    <scope>NUCLEOTIDE SEQUENCE</scope>
    <source>
        <strain evidence="1">Expedition CK06-06</strain>
    </source>
</reference>
<sequence>MRNTFFQYGWEFCYSCKGMVVDHLCGCGAVDRTIPAQTTDEQAADDIFEEWRQANKEGE</sequence>
<organism evidence="1">
    <name type="scientific">marine sediment metagenome</name>
    <dbReference type="NCBI Taxonomy" id="412755"/>
    <lineage>
        <taxon>unclassified sequences</taxon>
        <taxon>metagenomes</taxon>
        <taxon>ecological metagenomes</taxon>
    </lineage>
</organism>
<gene>
    <name evidence="1" type="ORF">S01H4_26878</name>
</gene>